<dbReference type="EMBL" id="CVRI01000047">
    <property type="protein sequence ID" value="CRK98375.1"/>
    <property type="molecule type" value="Genomic_DNA"/>
</dbReference>
<dbReference type="OrthoDB" id="5970528at2759"/>
<gene>
    <name evidence="1" type="primary">similar to GJ22866</name>
    <name evidence="1" type="ORF">CLUMA_CG011734</name>
</gene>
<keyword evidence="2" id="KW-1185">Reference proteome</keyword>
<evidence type="ECO:0000313" key="1">
    <source>
        <dbReference type="EMBL" id="CRK98375.1"/>
    </source>
</evidence>
<sequence length="109" mass="12040">MSTCQAVILFLQDCHKSNSKPQALLSGTLRTYQRAGCDHEYVQLNCPRGTTISIEFAQYGKYGGDSNDGLCPDTTENTQKDGNVINSGTEIEIKTPERCMWPSALQVSY</sequence>
<dbReference type="Proteomes" id="UP000183832">
    <property type="component" value="Unassembled WGS sequence"/>
</dbReference>
<dbReference type="Gene3D" id="2.60.120.740">
    <property type="match status" value="1"/>
</dbReference>
<reference evidence="1 2" key="1">
    <citation type="submission" date="2015-04" db="EMBL/GenBank/DDBJ databases">
        <authorList>
            <person name="Syromyatnikov M.Y."/>
            <person name="Popov V.N."/>
        </authorList>
    </citation>
    <scope>NUCLEOTIDE SEQUENCE [LARGE SCALE GENOMIC DNA]</scope>
</reference>
<evidence type="ECO:0000313" key="2">
    <source>
        <dbReference type="Proteomes" id="UP000183832"/>
    </source>
</evidence>
<dbReference type="STRING" id="568069.A0A1J1IDL7"/>
<proteinExistence type="predicted"/>
<dbReference type="InterPro" id="IPR043159">
    <property type="entry name" value="Lectin_gal-bd_sf"/>
</dbReference>
<protein>
    <submittedName>
        <fullName evidence="1">CLUMA_CG011734, isoform A</fullName>
    </submittedName>
</protein>
<organism evidence="1 2">
    <name type="scientific">Clunio marinus</name>
    <dbReference type="NCBI Taxonomy" id="568069"/>
    <lineage>
        <taxon>Eukaryota</taxon>
        <taxon>Metazoa</taxon>
        <taxon>Ecdysozoa</taxon>
        <taxon>Arthropoda</taxon>
        <taxon>Hexapoda</taxon>
        <taxon>Insecta</taxon>
        <taxon>Pterygota</taxon>
        <taxon>Neoptera</taxon>
        <taxon>Endopterygota</taxon>
        <taxon>Diptera</taxon>
        <taxon>Nematocera</taxon>
        <taxon>Chironomoidea</taxon>
        <taxon>Chironomidae</taxon>
        <taxon>Clunio</taxon>
    </lineage>
</organism>
<dbReference type="AlphaFoldDB" id="A0A1J1IDL7"/>
<accession>A0A1J1IDL7</accession>
<name>A0A1J1IDL7_9DIPT</name>